<comment type="caution">
    <text evidence="1">The sequence shown here is derived from an EMBL/GenBank/DDBJ whole genome shotgun (WGS) entry which is preliminary data.</text>
</comment>
<dbReference type="AlphaFoldDB" id="A0A7K3WU59"/>
<evidence type="ECO:0000313" key="1">
    <source>
        <dbReference type="EMBL" id="NEN25088.1"/>
    </source>
</evidence>
<dbReference type="InterPro" id="IPR019861">
    <property type="entry name" value="PorP/SprF_Bacteroidetes"/>
</dbReference>
<dbReference type="Proteomes" id="UP000486602">
    <property type="component" value="Unassembled WGS sequence"/>
</dbReference>
<sequence>MKKIYLLSIFGLFSVGLFGQQHGIYSQYIFNLFAVNPAYAGERDALSTALSYRTQWVGFEGAPKTQNFSIHSPLPKNNMAVGLTFQNDQIGARSIPSVMAAFSYKVKINRSSHLSFGLQGGMLNYQYHWEKLEYRQGLDPVAFGTDGNKWVANFDFGVMYVTPKAYVGLSALSINDTKTIPSEASDARLSTVYNLIAGKMFRVSREVFLKPSTIVRVSEDGPFQFDLNMSTMFKNKYWITATYRYNYGAVLSAHIYVNDQFHFGYAYDLPLNGLLAEQSGTHELFIGYDFNIYKKKSVSPRNF</sequence>
<reference evidence="1 2" key="1">
    <citation type="submission" date="2020-02" db="EMBL/GenBank/DDBJ databases">
        <title>Out from the shadows clarifying the taxonomy of the family Cryomorphaceae and related taxa by utilizing the GTDB taxonomic framework.</title>
        <authorList>
            <person name="Bowman J.P."/>
        </authorList>
    </citation>
    <scope>NUCLEOTIDE SEQUENCE [LARGE SCALE GENOMIC DNA]</scope>
    <source>
        <strain evidence="1 2">QSSC 1-22</strain>
    </source>
</reference>
<keyword evidence="2" id="KW-1185">Reference proteome</keyword>
<dbReference type="NCBIfam" id="TIGR03519">
    <property type="entry name" value="T9SS_PorP_fam"/>
    <property type="match status" value="1"/>
</dbReference>
<proteinExistence type="predicted"/>
<dbReference type="Pfam" id="PF11751">
    <property type="entry name" value="PorP_SprF"/>
    <property type="match status" value="1"/>
</dbReference>
<dbReference type="RefSeq" id="WP_163286547.1">
    <property type="nucleotide sequence ID" value="NZ_JAAGVY010000040.1"/>
</dbReference>
<organism evidence="1 2">
    <name type="scientific">Cryomorpha ignava</name>
    <dbReference type="NCBI Taxonomy" id="101383"/>
    <lineage>
        <taxon>Bacteria</taxon>
        <taxon>Pseudomonadati</taxon>
        <taxon>Bacteroidota</taxon>
        <taxon>Flavobacteriia</taxon>
        <taxon>Flavobacteriales</taxon>
        <taxon>Cryomorphaceae</taxon>
        <taxon>Cryomorpha</taxon>
    </lineage>
</organism>
<dbReference type="EMBL" id="JAAGVY010000040">
    <property type="protein sequence ID" value="NEN25088.1"/>
    <property type="molecule type" value="Genomic_DNA"/>
</dbReference>
<evidence type="ECO:0000313" key="2">
    <source>
        <dbReference type="Proteomes" id="UP000486602"/>
    </source>
</evidence>
<name>A0A7K3WU59_9FLAO</name>
<gene>
    <name evidence="1" type="ORF">G3O08_16430</name>
</gene>
<accession>A0A7K3WU59</accession>
<protein>
    <submittedName>
        <fullName evidence="1">Type IX secretion system membrane protein PorP/SprF</fullName>
    </submittedName>
</protein>